<protein>
    <submittedName>
        <fullName evidence="2">Uncharacterized protein</fullName>
    </submittedName>
</protein>
<sequence length="140" mass="16048">MSFSLILCFCMFLSVLVSVFLCLFLCQFLSISSSTYFFLCSFLFLCIYILCLSLLLLFSYFLSLSFSFSSCRFLPVLFPILVIALHFAQIGAFVLRAKQKMEKGTKKARAGRVIPHKMLIIFTRQTEVLLANKVDSIFTR</sequence>
<keyword evidence="1" id="KW-0812">Transmembrane</keyword>
<dbReference type="AlphaFoldDB" id="L7LZ96"/>
<dbReference type="EMBL" id="GACK01007628">
    <property type="protein sequence ID" value="JAA57406.1"/>
    <property type="molecule type" value="mRNA"/>
</dbReference>
<reference evidence="2" key="1">
    <citation type="submission" date="2012-11" db="EMBL/GenBank/DDBJ databases">
        <authorList>
            <person name="Lucero-Rivera Y.E."/>
            <person name="Tovar-Ramirez D."/>
        </authorList>
    </citation>
    <scope>NUCLEOTIDE SEQUENCE</scope>
    <source>
        <tissue evidence="2">Salivary gland</tissue>
    </source>
</reference>
<feature type="transmembrane region" description="Helical" evidence="1">
    <location>
        <begin position="36"/>
        <end position="61"/>
    </location>
</feature>
<reference evidence="2" key="2">
    <citation type="journal article" date="2015" name="J. Proteomics">
        <title>Sexual differences in the sialomes of the zebra tick, Rhipicephalus pulchellus.</title>
        <authorList>
            <person name="Tan A.W."/>
            <person name="Francischetti I.M."/>
            <person name="Slovak M."/>
            <person name="Kini R.M."/>
            <person name="Ribeiro J.M."/>
        </authorList>
    </citation>
    <scope>NUCLEOTIDE SEQUENCE</scope>
    <source>
        <tissue evidence="2">Salivary gland</tissue>
    </source>
</reference>
<feature type="transmembrane region" description="Helical" evidence="1">
    <location>
        <begin position="73"/>
        <end position="95"/>
    </location>
</feature>
<keyword evidence="1" id="KW-0472">Membrane</keyword>
<accession>L7LZ96</accession>
<organism evidence="2">
    <name type="scientific">Rhipicephalus pulchellus</name>
    <name type="common">Yellow backed tick</name>
    <name type="synonym">Dermacentor pulchellus</name>
    <dbReference type="NCBI Taxonomy" id="72859"/>
    <lineage>
        <taxon>Eukaryota</taxon>
        <taxon>Metazoa</taxon>
        <taxon>Ecdysozoa</taxon>
        <taxon>Arthropoda</taxon>
        <taxon>Chelicerata</taxon>
        <taxon>Arachnida</taxon>
        <taxon>Acari</taxon>
        <taxon>Parasitiformes</taxon>
        <taxon>Ixodida</taxon>
        <taxon>Ixodoidea</taxon>
        <taxon>Ixodidae</taxon>
        <taxon>Rhipicephalinae</taxon>
        <taxon>Rhipicephalus</taxon>
        <taxon>Rhipicephalus</taxon>
    </lineage>
</organism>
<keyword evidence="1" id="KW-1133">Transmembrane helix</keyword>
<evidence type="ECO:0000313" key="2">
    <source>
        <dbReference type="EMBL" id="JAA57406.1"/>
    </source>
</evidence>
<name>L7LZ96_RHIPC</name>
<evidence type="ECO:0000256" key="1">
    <source>
        <dbReference type="SAM" id="Phobius"/>
    </source>
</evidence>
<feature type="transmembrane region" description="Helical" evidence="1">
    <location>
        <begin position="6"/>
        <end position="29"/>
    </location>
</feature>
<proteinExistence type="evidence at transcript level"/>